<dbReference type="AlphaFoldDB" id="L8J3A7"/>
<protein>
    <submittedName>
        <fullName evidence="2">Uncharacterized protein</fullName>
    </submittedName>
</protein>
<reference evidence="2 3" key="1">
    <citation type="submission" date="2012-12" db="EMBL/GenBank/DDBJ databases">
        <title>Genome Assembly of Photobacterium sp. AK15.</title>
        <authorList>
            <person name="Khatri I."/>
            <person name="Vaidya B."/>
            <person name="Srinivas T.N.R."/>
            <person name="Subramanian S."/>
            <person name="Pinnaka A."/>
        </authorList>
    </citation>
    <scope>NUCLEOTIDE SEQUENCE [LARGE SCALE GENOMIC DNA]</scope>
    <source>
        <strain evidence="2 3">AK15</strain>
    </source>
</reference>
<feature type="region of interest" description="Disordered" evidence="1">
    <location>
        <begin position="1"/>
        <end position="45"/>
    </location>
</feature>
<proteinExistence type="predicted"/>
<feature type="compositionally biased region" description="Basic residues" evidence="1">
    <location>
        <begin position="11"/>
        <end position="21"/>
    </location>
</feature>
<gene>
    <name evidence="2" type="ORF">C942_03863</name>
</gene>
<evidence type="ECO:0000256" key="1">
    <source>
        <dbReference type="SAM" id="MobiDB-lite"/>
    </source>
</evidence>
<feature type="compositionally biased region" description="Polar residues" evidence="1">
    <location>
        <begin position="33"/>
        <end position="43"/>
    </location>
</feature>
<evidence type="ECO:0000313" key="2">
    <source>
        <dbReference type="EMBL" id="ELR63330.1"/>
    </source>
</evidence>
<comment type="caution">
    <text evidence="2">The sequence shown here is derived from an EMBL/GenBank/DDBJ whole genome shotgun (WGS) entry which is preliminary data.</text>
</comment>
<dbReference type="RefSeq" id="WP_007470879.1">
    <property type="nucleotide sequence ID" value="NZ_AMZO01000043.1"/>
</dbReference>
<keyword evidence="3" id="KW-1185">Reference proteome</keyword>
<dbReference type="Proteomes" id="UP000011134">
    <property type="component" value="Unassembled WGS sequence"/>
</dbReference>
<feature type="compositionally biased region" description="Low complexity" evidence="1">
    <location>
        <begin position="1"/>
        <end position="10"/>
    </location>
</feature>
<dbReference type="EMBL" id="AMZO01000043">
    <property type="protein sequence ID" value="ELR63330.1"/>
    <property type="molecule type" value="Genomic_DNA"/>
</dbReference>
<organism evidence="2 3">
    <name type="scientific">Photobacterium marinum</name>
    <dbReference type="NCBI Taxonomy" id="1056511"/>
    <lineage>
        <taxon>Bacteria</taxon>
        <taxon>Pseudomonadati</taxon>
        <taxon>Pseudomonadota</taxon>
        <taxon>Gammaproteobacteria</taxon>
        <taxon>Vibrionales</taxon>
        <taxon>Vibrionaceae</taxon>
        <taxon>Photobacterium</taxon>
    </lineage>
</organism>
<evidence type="ECO:0000313" key="3">
    <source>
        <dbReference type="Proteomes" id="UP000011134"/>
    </source>
</evidence>
<accession>L8J3A7</accession>
<dbReference type="PATRIC" id="fig|1056511.3.peg.4677"/>
<sequence>MGSSLKALIKAPKKVKKKSTKALKALQPKHYSAPQSQTSSGTVSDELADIARQAGTDALTELATPLQPLLSWFNEGSSGYANQTLSTSTRLTSVATPPGNRANSPALLRLPLKSPPCKRCPALIGDICKCAAKRLG</sequence>
<dbReference type="OrthoDB" id="6270900at2"/>
<name>L8J3A7_9GAMM</name>